<sequence>MMNRAVDNTIAAPEKFTEQLTDFVNQYFELNKSLVQSDFKMTQSNAKKLEISLNKIDKKLLDEEAYNAWLEQFSTLKKQIGQLQTAKDIEKQREIFSDLSNQIIEIAETFGLKIETVYVAYCPMALDDKGAFWLSEKEEINNPYFGDKMLRCGEVKKKIRTQSKQGTKTNQPQGHQH</sequence>
<dbReference type="OrthoDB" id="5513217at2"/>
<proteinExistence type="predicted"/>
<gene>
    <name evidence="2" type="ORF">JCM31826_04180</name>
</gene>
<dbReference type="EMBL" id="BHZE01000003">
    <property type="protein sequence ID" value="GCD76936.1"/>
    <property type="molecule type" value="Genomic_DNA"/>
</dbReference>
<evidence type="ECO:0000313" key="2">
    <source>
        <dbReference type="EMBL" id="GCD76936.1"/>
    </source>
</evidence>
<dbReference type="AlphaFoldDB" id="A0A401XIV2"/>
<protein>
    <recommendedName>
        <fullName evidence="1">DUF3347 domain-containing protein</fullName>
    </recommendedName>
</protein>
<dbReference type="InterPro" id="IPR021782">
    <property type="entry name" value="DUF3347"/>
</dbReference>
<dbReference type="RefSeq" id="WP_124397005.1">
    <property type="nucleotide sequence ID" value="NZ_BHZE01000003.1"/>
</dbReference>
<dbReference type="Proteomes" id="UP000286715">
    <property type="component" value="Unassembled WGS sequence"/>
</dbReference>
<reference evidence="2 3" key="1">
    <citation type="submission" date="2018-11" db="EMBL/GenBank/DDBJ databases">
        <title>Schleiferia aggregans sp. nov., a moderately thermophilic heterotrophic bacterium isolated from microbial mats at a terrestrial hot spring.</title>
        <authorList>
            <person name="Iino T."/>
            <person name="Ohkuma M."/>
            <person name="Haruta S."/>
        </authorList>
    </citation>
    <scope>NUCLEOTIDE SEQUENCE [LARGE SCALE GENOMIC DNA]</scope>
    <source>
        <strain evidence="2 3">LA</strain>
    </source>
</reference>
<keyword evidence="3" id="KW-1185">Reference proteome</keyword>
<evidence type="ECO:0000259" key="1">
    <source>
        <dbReference type="Pfam" id="PF11827"/>
    </source>
</evidence>
<organism evidence="2 3">
    <name type="scientific">Thermaurantimonas aggregans</name>
    <dbReference type="NCBI Taxonomy" id="2173829"/>
    <lineage>
        <taxon>Bacteria</taxon>
        <taxon>Pseudomonadati</taxon>
        <taxon>Bacteroidota</taxon>
        <taxon>Flavobacteriia</taxon>
        <taxon>Flavobacteriales</taxon>
        <taxon>Schleiferiaceae</taxon>
        <taxon>Thermaurantimonas</taxon>
    </lineage>
</organism>
<accession>A0A401XIV2</accession>
<feature type="domain" description="DUF3347" evidence="1">
    <location>
        <begin position="24"/>
        <end position="113"/>
    </location>
</feature>
<name>A0A401XIV2_9FLAO</name>
<dbReference type="Pfam" id="PF11827">
    <property type="entry name" value="DUF3347"/>
    <property type="match status" value="1"/>
</dbReference>
<evidence type="ECO:0000313" key="3">
    <source>
        <dbReference type="Proteomes" id="UP000286715"/>
    </source>
</evidence>
<comment type="caution">
    <text evidence="2">The sequence shown here is derived from an EMBL/GenBank/DDBJ whole genome shotgun (WGS) entry which is preliminary data.</text>
</comment>